<evidence type="ECO:0000259" key="9">
    <source>
        <dbReference type="Pfam" id="PF22964"/>
    </source>
</evidence>
<reference evidence="11" key="1">
    <citation type="submission" date="2020-11" db="EMBL/GenBank/DDBJ databases">
        <authorList>
            <person name="Tran Van P."/>
        </authorList>
    </citation>
    <scope>NUCLEOTIDE SEQUENCE</scope>
</reference>
<dbReference type="SMART" id="SM00185">
    <property type="entry name" value="ARM"/>
    <property type="match status" value="5"/>
</dbReference>
<sequence length="1579" mass="175841">MSEASYALAWENSPQSLLDLGIDFVVKYAIQFLESHPGYDPGPSALEALPIFRAAGCLPIELYERILQHCMKQDISVSDGMIISLLCHSQKVVRRYQAEKSTLQSRKLKRKTVSDDDGGAFDQPCALESSSALHVELPICDSHLPSVRGEGGLVVMSLVNAPLPALTRICLAGSNVSDQGLVLLLISSSKHLHYLNIDRCPKLTGDKFLPVLRELQPPLKCLSLGSFGDGWRFDGIDPFPFPTLTHLTLHWTSFSQPRSLSGLLKPLQALSYLDLSQCVFSSSSCEADEEEGDGERGRREGGSAGAKGVPSLAPITRLPHLTHLVLFDVKMTTGMFSQLFSLNKNLRYLDLSCDKLAPQTYTLADTLLFELVTQLPNLEHLDVSGTNLAGTGSFSNTSIPPPKPGEPKCDIVGLTPRAERPLKFLGLYGCQFDACRRLHIPAQKITGDASEEQIILAAQVYLRRKSMIAKVLNDIFDFVRSNQVTQMKRVLELILRSMERHRGYQNVQISGSASLFYVVRETPRFPPQIRDRVVAALLSGMERFSTDMVMVRNACLTLYNFTLPQDVIFQYERLVRVILRVVSLPVIEEFVQRLAMYILNALGCQVEGKYKLLIGNLGAIETMITLISNRIQQLMCDETLEMAWSILWNVTDETAENCERFLARGGMDQFTACFKAFPDKDDLLRNMMGLLGNVAEVKRLRPRLMISEFVSIFVDLLDSDKDGIEVSYNAAGVLSNLCSDGPHSWLLETPARDDVLKRMVAAISRWDINKDRNINYRSFEPILRLVKVNHTPEVQYWAVWALANLTTKYPKKYCDLVYREGGMEIIRDLLKQGSPLPEVQRLASQILSNCMNILCPRVSSSSSSTVGESWDRDLADMQIRRMSTELPGSGTIKQVEERTLPGLELLAWSPVRDLLAVSFQNGKLSLYRLNLSRVWTKAPPIEGAKVTKLSWRPDGKVLALIYRKETDEEPSSEWLYLLDIASSEINFQRPLSPDVVLGASWSRFKGDRGEQALLDIMQEVWPLPGLPLLSSSFSSSSRGADSSKTSERFLADRHRIRHLDTLYMLVLITRTTSPSGKRVLRVQFVAYGLLLVGSLTVEHDDVEGLESASINLSADFSEISLVTMSSSSFLHRHLPCPLTTQAHDKKFKVEVVIILTRLLSSFKTLMEYAVNSLNLIKKAFETTQLEMEAKLGGNALQRSMEFLELLVLCVPSKMLSDVLIRDLGEKGLRRLALTIEGQLKNMQKCCFLHLKQAALHMCAHLSRAKGMALMSGFQDIGLSTQTVDEALEAAGHFLSKTVEFQSVVASVSGQILTFIRWLQEVVVQHGDETVNSVSQNASAIAALLEDINFDTDNHLFSLIRIGQYFLPEPLKFPLNGSSGNSSSNEESSSINPWLNLPGPIRPAPEKMSLDSAFLNLLKVMDKLFIQVGHQGSATAQKKTPIPSTHSLGPDGTFLYWRETDPLFILSPDSDTPVSVNVAASCGVEDPVTILDARWYRPSKVCVLVRLEEEVRLALLSVSGDGDDGESQKMVARSGPDTPWKLEVNGDRKVVAVWQPNAQVKTLEMELSEMDDEDEMLETV</sequence>
<dbReference type="InterPro" id="IPR032675">
    <property type="entry name" value="LRR_dom_sf"/>
</dbReference>
<evidence type="ECO:0000256" key="2">
    <source>
        <dbReference type="ARBA" id="ARBA00022614"/>
    </source>
</evidence>
<dbReference type="InterPro" id="IPR051341">
    <property type="entry name" value="Zyg-11_UBL_adapter"/>
</dbReference>
<proteinExistence type="inferred from homology"/>
<evidence type="ECO:0000313" key="11">
    <source>
        <dbReference type="EMBL" id="CAD7223228.1"/>
    </source>
</evidence>
<evidence type="ECO:0000256" key="3">
    <source>
        <dbReference type="ARBA" id="ARBA00022737"/>
    </source>
</evidence>
<comment type="similarity">
    <text evidence="1">Belongs to the zyg-11 family.</text>
</comment>
<keyword evidence="3" id="KW-0677">Repeat</keyword>
<evidence type="ECO:0000256" key="4">
    <source>
        <dbReference type="ARBA" id="ARBA00022786"/>
    </source>
</evidence>
<dbReference type="InterPro" id="IPR056845">
    <property type="entry name" value="LRR_Zer-1"/>
</dbReference>
<accession>A0A7R8W5U0</accession>
<dbReference type="Gene3D" id="3.80.10.10">
    <property type="entry name" value="Ribonuclease Inhibitor"/>
    <property type="match status" value="2"/>
</dbReference>
<evidence type="ECO:0000256" key="1">
    <source>
        <dbReference type="ARBA" id="ARBA00009420"/>
    </source>
</evidence>
<dbReference type="SUPFAM" id="SSF69322">
    <property type="entry name" value="Tricorn protease domain 2"/>
    <property type="match status" value="1"/>
</dbReference>
<dbReference type="Gene3D" id="1.25.10.10">
    <property type="entry name" value="Leucine-rich Repeat Variant"/>
    <property type="match status" value="1"/>
</dbReference>
<keyword evidence="2" id="KW-0433">Leucine-rich repeat</keyword>
<feature type="domain" description="Anaphase-promoting complex subunit 4-like WD40" evidence="7">
    <location>
        <begin position="906"/>
        <end position="964"/>
    </location>
</feature>
<gene>
    <name evidence="11" type="ORF">CTOB1V02_LOCUS1218</name>
</gene>
<dbReference type="InterPro" id="IPR011989">
    <property type="entry name" value="ARM-like"/>
</dbReference>
<name>A0A7R8W5U0_9CRUS</name>
<dbReference type="InterPro" id="IPR055142">
    <property type="entry name" value="ZER1-like_C"/>
</dbReference>
<feature type="domain" description="Anaphase-promoting complex subunit 4 long" evidence="8">
    <location>
        <begin position="1155"/>
        <end position="1324"/>
    </location>
</feature>
<evidence type="ECO:0000256" key="6">
    <source>
        <dbReference type="ARBA" id="ARBA00081214"/>
    </source>
</evidence>
<dbReference type="InterPro" id="IPR016024">
    <property type="entry name" value="ARM-type_fold"/>
</dbReference>
<protein>
    <recommendedName>
        <fullName evidence="5">Protein zer-1 homolog</fullName>
    </recommendedName>
    <alternativeName>
        <fullName evidence="6">Zyg-11 homolog B-like protein</fullName>
    </alternativeName>
</protein>
<evidence type="ECO:0000259" key="8">
    <source>
        <dbReference type="Pfam" id="PF12896"/>
    </source>
</evidence>
<organism evidence="11">
    <name type="scientific">Cyprideis torosa</name>
    <dbReference type="NCBI Taxonomy" id="163714"/>
    <lineage>
        <taxon>Eukaryota</taxon>
        <taxon>Metazoa</taxon>
        <taxon>Ecdysozoa</taxon>
        <taxon>Arthropoda</taxon>
        <taxon>Crustacea</taxon>
        <taxon>Oligostraca</taxon>
        <taxon>Ostracoda</taxon>
        <taxon>Podocopa</taxon>
        <taxon>Podocopida</taxon>
        <taxon>Cytherocopina</taxon>
        <taxon>Cytheroidea</taxon>
        <taxon>Cytherideidae</taxon>
        <taxon>Cyprideis</taxon>
    </lineage>
</organism>
<dbReference type="Pfam" id="PF12894">
    <property type="entry name" value="ANAPC4_WD40"/>
    <property type="match status" value="1"/>
</dbReference>
<dbReference type="PANTHER" id="PTHR12904">
    <property type="match status" value="1"/>
</dbReference>
<dbReference type="Pfam" id="PF12896">
    <property type="entry name" value="ANAPC4"/>
    <property type="match status" value="1"/>
</dbReference>
<feature type="domain" description="Protein zer-1 homolog-like C-terminal" evidence="9">
    <location>
        <begin position="497"/>
        <end position="851"/>
    </location>
</feature>
<dbReference type="Pfam" id="PF25013">
    <property type="entry name" value="LRR_Zer-1"/>
    <property type="match status" value="1"/>
</dbReference>
<dbReference type="PANTHER" id="PTHR12904:SF23">
    <property type="entry name" value="PROTEIN ZER-1 HOMOLOG"/>
    <property type="match status" value="1"/>
</dbReference>
<evidence type="ECO:0000256" key="5">
    <source>
        <dbReference type="ARBA" id="ARBA00067612"/>
    </source>
</evidence>
<feature type="domain" description="Zer-1-like leucine-rich repeats region" evidence="10">
    <location>
        <begin position="317"/>
        <end position="430"/>
    </location>
</feature>
<dbReference type="PROSITE" id="PS50176">
    <property type="entry name" value="ARM_REPEAT"/>
    <property type="match status" value="1"/>
</dbReference>
<keyword evidence="4" id="KW-0833">Ubl conjugation pathway</keyword>
<dbReference type="Pfam" id="PF22964">
    <property type="entry name" value="ZER1-like_2nd"/>
    <property type="match status" value="1"/>
</dbReference>
<dbReference type="SUPFAM" id="SSF48371">
    <property type="entry name" value="ARM repeat"/>
    <property type="match status" value="1"/>
</dbReference>
<dbReference type="InterPro" id="IPR000225">
    <property type="entry name" value="Armadillo"/>
</dbReference>
<evidence type="ECO:0000259" key="7">
    <source>
        <dbReference type="Pfam" id="PF12894"/>
    </source>
</evidence>
<dbReference type="GO" id="GO:0031462">
    <property type="term" value="C:Cul2-RING ubiquitin ligase complex"/>
    <property type="evidence" value="ECO:0007669"/>
    <property type="project" value="TreeGrafter"/>
</dbReference>
<dbReference type="OrthoDB" id="5783533at2759"/>
<dbReference type="InterPro" id="IPR024790">
    <property type="entry name" value="APC4_long_dom"/>
</dbReference>
<dbReference type="SUPFAM" id="SSF52047">
    <property type="entry name" value="RNI-like"/>
    <property type="match status" value="1"/>
</dbReference>
<evidence type="ECO:0000259" key="10">
    <source>
        <dbReference type="Pfam" id="PF25013"/>
    </source>
</evidence>
<dbReference type="EMBL" id="OB660170">
    <property type="protein sequence ID" value="CAD7223228.1"/>
    <property type="molecule type" value="Genomic_DNA"/>
</dbReference>
<dbReference type="InterPro" id="IPR024977">
    <property type="entry name" value="Apc4-like_WD40_dom"/>
</dbReference>
<dbReference type="FunFam" id="1.25.10.10:FF:000111">
    <property type="entry name" value="Protein zer-1 homolog"/>
    <property type="match status" value="1"/>
</dbReference>